<sequence>MKTTFLLALGMLLLGVTAQAQNREIYTNPQFSTIAKDHKTLAILPFKAIIKLRPKQMEQYTPEEYSEMLKQEGLAVQSAMHSYFLKRKGQHEFFVDFQDVNTTNAILAKNGVTDENITSFTPQELAGMLGVDGVVGGTLNTDKPMSDGAAIAMNVLVGFSGPTNSGKCTININDGASGALLWKYEKSLSRDLGSDTNSIINAMMRKASRKFPYNKM</sequence>
<protein>
    <recommendedName>
        <fullName evidence="4">Secreted protein</fullName>
    </recommendedName>
</protein>
<gene>
    <name evidence="2" type="ORF">ADICEAN_02858</name>
</gene>
<feature type="signal peptide" evidence="1">
    <location>
        <begin position="1"/>
        <end position="20"/>
    </location>
</feature>
<evidence type="ECO:0008006" key="4">
    <source>
        <dbReference type="Google" id="ProtNLM"/>
    </source>
</evidence>
<dbReference type="AlphaFoldDB" id="M7NU29"/>
<proteinExistence type="predicted"/>
<dbReference type="STRING" id="1279009.ADICEAN_02858"/>
<dbReference type="OrthoDB" id="669636at2"/>
<reference evidence="2 3" key="1">
    <citation type="journal article" date="2013" name="Genome Announc.">
        <title>Draft Genome Sequence of Cesiribacter andamanensis Strain AMV16T, Isolated from a Soil Sample from a Mud Volcano in the Andaman Islands, India.</title>
        <authorList>
            <person name="Shivaji S."/>
            <person name="Ara S."/>
            <person name="Begum Z."/>
            <person name="Srinivas T.N."/>
            <person name="Singh A."/>
            <person name="Kumar Pinnaka A."/>
        </authorList>
    </citation>
    <scope>NUCLEOTIDE SEQUENCE [LARGE SCALE GENOMIC DNA]</scope>
    <source>
        <strain evidence="2 3">AMV16</strain>
    </source>
</reference>
<name>M7NU29_9BACT</name>
<comment type="caution">
    <text evidence="2">The sequence shown here is derived from an EMBL/GenBank/DDBJ whole genome shotgun (WGS) entry which is preliminary data.</text>
</comment>
<dbReference type="Gene3D" id="3.40.50.10610">
    <property type="entry name" value="ABC-type transport auxiliary lipoprotein component"/>
    <property type="match status" value="1"/>
</dbReference>
<dbReference type="Proteomes" id="UP000011910">
    <property type="component" value="Unassembled WGS sequence"/>
</dbReference>
<keyword evidence="3" id="KW-1185">Reference proteome</keyword>
<evidence type="ECO:0000256" key="1">
    <source>
        <dbReference type="SAM" id="SignalP"/>
    </source>
</evidence>
<dbReference type="RefSeq" id="WP_009196245.1">
    <property type="nucleotide sequence ID" value="NZ_AODQ01000078.1"/>
</dbReference>
<dbReference type="EMBL" id="AODQ01000078">
    <property type="protein sequence ID" value="EMR01999.1"/>
    <property type="molecule type" value="Genomic_DNA"/>
</dbReference>
<organism evidence="2 3">
    <name type="scientific">Cesiribacter andamanensis AMV16</name>
    <dbReference type="NCBI Taxonomy" id="1279009"/>
    <lineage>
        <taxon>Bacteria</taxon>
        <taxon>Pseudomonadati</taxon>
        <taxon>Bacteroidota</taxon>
        <taxon>Cytophagia</taxon>
        <taxon>Cytophagales</taxon>
        <taxon>Cesiribacteraceae</taxon>
        <taxon>Cesiribacter</taxon>
    </lineage>
</organism>
<keyword evidence="1" id="KW-0732">Signal</keyword>
<accession>M7NU29</accession>
<dbReference type="eggNOG" id="ENOG502ZAEC">
    <property type="taxonomic scope" value="Bacteria"/>
</dbReference>
<feature type="chain" id="PRO_5004082520" description="Secreted protein" evidence="1">
    <location>
        <begin position="21"/>
        <end position="216"/>
    </location>
</feature>
<evidence type="ECO:0000313" key="3">
    <source>
        <dbReference type="Proteomes" id="UP000011910"/>
    </source>
</evidence>
<evidence type="ECO:0000313" key="2">
    <source>
        <dbReference type="EMBL" id="EMR01999.1"/>
    </source>
</evidence>